<evidence type="ECO:0000313" key="4">
    <source>
        <dbReference type="Proteomes" id="UP000289738"/>
    </source>
</evidence>
<protein>
    <recommendedName>
        <fullName evidence="2">PB1-like domain-containing protein</fullName>
    </recommendedName>
</protein>
<feature type="compositionally biased region" description="Basic and acidic residues" evidence="1">
    <location>
        <begin position="432"/>
        <end position="442"/>
    </location>
</feature>
<dbReference type="Proteomes" id="UP000289738">
    <property type="component" value="Chromosome B05"/>
</dbReference>
<feature type="compositionally biased region" description="Acidic residues" evidence="1">
    <location>
        <begin position="381"/>
        <end position="399"/>
    </location>
</feature>
<feature type="compositionally biased region" description="Basic and acidic residues" evidence="1">
    <location>
        <begin position="400"/>
        <end position="412"/>
    </location>
</feature>
<keyword evidence="4" id="KW-1185">Reference proteome</keyword>
<dbReference type="InterPro" id="IPR058594">
    <property type="entry name" value="PB1-like_dom_pln"/>
</dbReference>
<gene>
    <name evidence="3" type="ORF">Ahy_B05g075908</name>
</gene>
<evidence type="ECO:0000256" key="1">
    <source>
        <dbReference type="SAM" id="MobiDB-lite"/>
    </source>
</evidence>
<feature type="region of interest" description="Disordered" evidence="1">
    <location>
        <begin position="230"/>
        <end position="442"/>
    </location>
</feature>
<dbReference type="Pfam" id="PF26130">
    <property type="entry name" value="PB1-like"/>
    <property type="match status" value="1"/>
</dbReference>
<evidence type="ECO:0000259" key="2">
    <source>
        <dbReference type="Pfam" id="PF26130"/>
    </source>
</evidence>
<name>A0A444Z275_ARAHY</name>
<proteinExistence type="predicted"/>
<dbReference type="EMBL" id="SDMP01000015">
    <property type="protein sequence ID" value="RYR08299.1"/>
    <property type="molecule type" value="Genomic_DNA"/>
</dbReference>
<accession>A0A444Z275</accession>
<feature type="compositionally biased region" description="Low complexity" evidence="1">
    <location>
        <begin position="251"/>
        <end position="276"/>
    </location>
</feature>
<sequence length="442" mass="49830">MSPKVTDVDRVRPSVISVAEACNNLLVYLTICVEELALLHWKVGGARGELTLLEERTMEGPPMTFVFHHGGKFKKDEGGNLYYEPDHTEMLKGVDSDTLDVFFVNGYFKELGYAEARECWWKSLGVPLESGLRRLATDHDLIAMVKDCRRNFNLINMYFDVQSHLWLMSRKKMCKKLSHPKPRNITLNPPSYHPTQKHALNPRRPQLIVADYPLSPQSCLLSPLSCLPNPTKVPSQPTKLHTQPTKQPLQPTKEPTKPTGPSSKPTVPSSKPTRPSFQPTKKLYHLVETPSQPKKPYSQPTKPTPAPPQTKAKTKVTTTTRARRHVKTLEVEEDSDSHYSYESDEDSLYKSPKVLGDDEYSSDSDDGVNSTKVNKKSESYEASDDDDDCDSDLEDNDVDYGDKDLKSWHSEDSGQELDSDGESPTVYPQYNDKAKFGDLKAD</sequence>
<feature type="compositionally biased region" description="Acidic residues" evidence="1">
    <location>
        <begin position="357"/>
        <end position="366"/>
    </location>
</feature>
<feature type="compositionally biased region" description="Polar residues" evidence="1">
    <location>
        <begin position="232"/>
        <end position="250"/>
    </location>
</feature>
<feature type="compositionally biased region" description="Low complexity" evidence="1">
    <location>
        <begin position="309"/>
        <end position="320"/>
    </location>
</feature>
<reference evidence="3 4" key="1">
    <citation type="submission" date="2019-01" db="EMBL/GenBank/DDBJ databases">
        <title>Sequencing of cultivated peanut Arachis hypogaea provides insights into genome evolution and oil improvement.</title>
        <authorList>
            <person name="Chen X."/>
        </authorList>
    </citation>
    <scope>NUCLEOTIDE SEQUENCE [LARGE SCALE GENOMIC DNA]</scope>
    <source>
        <strain evidence="4">cv. Fuhuasheng</strain>
        <tissue evidence="3">Leaves</tissue>
    </source>
</reference>
<feature type="domain" description="PB1-like" evidence="2">
    <location>
        <begin position="62"/>
        <end position="160"/>
    </location>
</feature>
<dbReference type="AlphaFoldDB" id="A0A444Z275"/>
<feature type="region of interest" description="Disordered" evidence="1">
    <location>
        <begin position="179"/>
        <end position="198"/>
    </location>
</feature>
<evidence type="ECO:0000313" key="3">
    <source>
        <dbReference type="EMBL" id="RYR08299.1"/>
    </source>
</evidence>
<organism evidence="3 4">
    <name type="scientific">Arachis hypogaea</name>
    <name type="common">Peanut</name>
    <dbReference type="NCBI Taxonomy" id="3818"/>
    <lineage>
        <taxon>Eukaryota</taxon>
        <taxon>Viridiplantae</taxon>
        <taxon>Streptophyta</taxon>
        <taxon>Embryophyta</taxon>
        <taxon>Tracheophyta</taxon>
        <taxon>Spermatophyta</taxon>
        <taxon>Magnoliopsida</taxon>
        <taxon>eudicotyledons</taxon>
        <taxon>Gunneridae</taxon>
        <taxon>Pentapetalae</taxon>
        <taxon>rosids</taxon>
        <taxon>fabids</taxon>
        <taxon>Fabales</taxon>
        <taxon>Fabaceae</taxon>
        <taxon>Papilionoideae</taxon>
        <taxon>50 kb inversion clade</taxon>
        <taxon>dalbergioids sensu lato</taxon>
        <taxon>Dalbergieae</taxon>
        <taxon>Pterocarpus clade</taxon>
        <taxon>Arachis</taxon>
    </lineage>
</organism>
<comment type="caution">
    <text evidence="3">The sequence shown here is derived from an EMBL/GenBank/DDBJ whole genome shotgun (WGS) entry which is preliminary data.</text>
</comment>